<keyword evidence="2" id="KW-1185">Reference proteome</keyword>
<dbReference type="EMBL" id="FN668639">
    <property type="protein sequence ID" value="CBK20562.2"/>
    <property type="molecule type" value="Genomic_DNA"/>
</dbReference>
<dbReference type="AlphaFoldDB" id="D8LYA7"/>
<organism evidence="1">
    <name type="scientific">Blastocystis hominis</name>
    <dbReference type="NCBI Taxonomy" id="12968"/>
    <lineage>
        <taxon>Eukaryota</taxon>
        <taxon>Sar</taxon>
        <taxon>Stramenopiles</taxon>
        <taxon>Bigyra</taxon>
        <taxon>Opalozoa</taxon>
        <taxon>Opalinata</taxon>
        <taxon>Blastocystidae</taxon>
        <taxon>Blastocystis</taxon>
    </lineage>
</organism>
<name>D8LYA7_BLAHO</name>
<dbReference type="RefSeq" id="XP_012894610.1">
    <property type="nucleotide sequence ID" value="XM_013039156.1"/>
</dbReference>
<evidence type="ECO:0000313" key="2">
    <source>
        <dbReference type="Proteomes" id="UP000008312"/>
    </source>
</evidence>
<dbReference type="Proteomes" id="UP000008312">
    <property type="component" value="Unassembled WGS sequence"/>
</dbReference>
<evidence type="ECO:0000313" key="1">
    <source>
        <dbReference type="EMBL" id="CBK20562.2"/>
    </source>
</evidence>
<dbReference type="InParanoid" id="D8LYA7"/>
<accession>D8LYA7</accession>
<reference evidence="1" key="1">
    <citation type="submission" date="2010-02" db="EMBL/GenBank/DDBJ databases">
        <title>Sequencing and annotation of the Blastocystis hominis genome.</title>
        <authorList>
            <person name="Wincker P."/>
        </authorList>
    </citation>
    <scope>NUCLEOTIDE SEQUENCE</scope>
    <source>
        <strain evidence="1">Singapore isolate B</strain>
    </source>
</reference>
<protein>
    <submittedName>
        <fullName evidence="1">Uncharacterized protein</fullName>
    </submittedName>
</protein>
<gene>
    <name evidence="1" type="ORF">GSBLH_T00000872001</name>
</gene>
<proteinExistence type="predicted"/>
<dbReference type="GeneID" id="24918160"/>
<sequence>MEKISKETFLLFLLRFRLLLIFWNALNLGRLNVSNQSNRNAIRSIQFHSNETLSQRTIY</sequence>